<sequence>MDTFLSCVDEYGPPASTLTDNGRVYTTRHAHARNAFEYVLAALNIVQKNGTPNHRKPKARSNGSIRP</sequence>
<gene>
    <name evidence="2" type="ORF">F6B40_12930</name>
</gene>
<feature type="region of interest" description="Disordered" evidence="1">
    <location>
        <begin position="47"/>
        <end position="67"/>
    </location>
</feature>
<dbReference type="Gene3D" id="3.30.420.10">
    <property type="entry name" value="Ribonuclease H-like superfamily/Ribonuclease H"/>
    <property type="match status" value="1"/>
</dbReference>
<name>A0A5N0T8E3_9MICO</name>
<accession>A0A5N0T8E3</accession>
<dbReference type="InterPro" id="IPR036397">
    <property type="entry name" value="RNaseH_sf"/>
</dbReference>
<protein>
    <recommendedName>
        <fullName evidence="4">Integrase catalytic domain-containing protein</fullName>
    </recommendedName>
</protein>
<reference evidence="3" key="1">
    <citation type="submission" date="2019-09" db="EMBL/GenBank/DDBJ databases">
        <title>Mumia zhuanghuii sp. nov. isolated from the intestinal contents of plateau pika (Ochotona curzoniae) in the Qinghai-Tibet plateau of China.</title>
        <authorList>
            <person name="Tian Z."/>
        </authorList>
    </citation>
    <scope>NUCLEOTIDE SEQUENCE [LARGE SCALE GENOMIC DNA]</scope>
    <source>
        <strain evidence="3">L-033</strain>
    </source>
</reference>
<proteinExistence type="predicted"/>
<comment type="caution">
    <text evidence="2">The sequence shown here is derived from an EMBL/GenBank/DDBJ whole genome shotgun (WGS) entry which is preliminary data.</text>
</comment>
<evidence type="ECO:0000256" key="1">
    <source>
        <dbReference type="SAM" id="MobiDB-lite"/>
    </source>
</evidence>
<evidence type="ECO:0000313" key="3">
    <source>
        <dbReference type="Proteomes" id="UP000326838"/>
    </source>
</evidence>
<keyword evidence="3" id="KW-1185">Reference proteome</keyword>
<evidence type="ECO:0008006" key="4">
    <source>
        <dbReference type="Google" id="ProtNLM"/>
    </source>
</evidence>
<evidence type="ECO:0000313" key="2">
    <source>
        <dbReference type="EMBL" id="KAA9131192.1"/>
    </source>
</evidence>
<organism evidence="2 3">
    <name type="scientific">Microbacterium caowuchunii</name>
    <dbReference type="NCBI Taxonomy" id="2614638"/>
    <lineage>
        <taxon>Bacteria</taxon>
        <taxon>Bacillati</taxon>
        <taxon>Actinomycetota</taxon>
        <taxon>Actinomycetes</taxon>
        <taxon>Micrococcales</taxon>
        <taxon>Microbacteriaceae</taxon>
        <taxon>Microbacterium</taxon>
    </lineage>
</organism>
<dbReference type="AlphaFoldDB" id="A0A5N0T8E3"/>
<dbReference type="EMBL" id="VYUY01000018">
    <property type="protein sequence ID" value="KAA9131192.1"/>
    <property type="molecule type" value="Genomic_DNA"/>
</dbReference>
<dbReference type="Proteomes" id="UP000326838">
    <property type="component" value="Unassembled WGS sequence"/>
</dbReference>
<dbReference type="GO" id="GO:0003676">
    <property type="term" value="F:nucleic acid binding"/>
    <property type="evidence" value="ECO:0007669"/>
    <property type="project" value="InterPro"/>
</dbReference>